<protein>
    <submittedName>
        <fullName evidence="1">Uncharacterized protein</fullName>
    </submittedName>
</protein>
<dbReference type="EMBL" id="CP003539">
    <property type="protein sequence ID" value="AFX98651.1"/>
    <property type="molecule type" value="Genomic_DNA"/>
</dbReference>
<proteinExistence type="predicted"/>
<name>K7ZCJ8_9PROT</name>
<accession>K7ZCJ8</accession>
<evidence type="ECO:0000313" key="1">
    <source>
        <dbReference type="EMBL" id="AFX98651.1"/>
    </source>
</evidence>
<dbReference type="HOGENOM" id="CLU_3341662_0_0_5"/>
<keyword evidence="2" id="KW-1185">Reference proteome</keyword>
<evidence type="ECO:0000313" key="2">
    <source>
        <dbReference type="Proteomes" id="UP000010077"/>
    </source>
</evidence>
<dbReference type="AlphaFoldDB" id="K7ZCJ8"/>
<dbReference type="KEGG" id="thal:A1OE_458"/>
<reference evidence="1 2" key="1">
    <citation type="journal article" date="2012" name="Proc. Natl. Acad. Sci. U.S.A.">
        <title>Genome streamlining and chemical defense in a coral reef symbiosis.</title>
        <authorList>
            <person name="Kwan J.C."/>
            <person name="Donia M.S."/>
            <person name="Han A.W."/>
            <person name="Hirose E."/>
            <person name="Haygood M.G."/>
            <person name="Schmidt E.W."/>
        </authorList>
    </citation>
    <scope>NUCLEOTIDE SEQUENCE [LARGE SCALE GENOMIC DNA]</scope>
    <source>
        <strain evidence="1 2">L2</strain>
    </source>
</reference>
<sequence length="37" mass="4631">MIIRTSLKMIKSLTLPKRTELLYYNIKFILYRKEHKF</sequence>
<organism evidence="1 2">
    <name type="scientific">Candidatus Endolissoclinum faulkneri L2</name>
    <dbReference type="NCBI Taxonomy" id="1193729"/>
    <lineage>
        <taxon>Bacteria</taxon>
        <taxon>Pseudomonadati</taxon>
        <taxon>Pseudomonadota</taxon>
        <taxon>Alphaproteobacteria</taxon>
        <taxon>Rhodospirillales</taxon>
        <taxon>Rhodospirillaceae</taxon>
        <taxon>Candidatus Endolissoclinum</taxon>
    </lineage>
</organism>
<dbReference type="Proteomes" id="UP000010077">
    <property type="component" value="Chromosome"/>
</dbReference>
<gene>
    <name evidence="1" type="ORF">A1OE_458</name>
</gene>